<accession>A0AAD9TY47</accession>
<protein>
    <recommendedName>
        <fullName evidence="1">Reverse transcriptase domain-containing protein</fullName>
    </recommendedName>
</protein>
<sequence length="140" mass="15981">MCDSVDHKFLDFCLEGMWFGERLRGWISSCISSPMISVIVNGSPSKEFRIGSGLRQGDSMSSFLFNIVVDALNRLFLKAMDLNVFKGKVFGRDKVHITHLQFVNDTILFIDANAESVLNMRRILRCFEIRSGLKINFHKS</sequence>
<gene>
    <name evidence="2" type="ORF">Ddye_019540</name>
</gene>
<dbReference type="PROSITE" id="PS50878">
    <property type="entry name" value="RT_POL"/>
    <property type="match status" value="1"/>
</dbReference>
<dbReference type="InterPro" id="IPR052343">
    <property type="entry name" value="Retrotransposon-Effector_Assoc"/>
</dbReference>
<dbReference type="AlphaFoldDB" id="A0AAD9TY47"/>
<organism evidence="2 3">
    <name type="scientific">Dipteronia dyeriana</name>
    <dbReference type="NCBI Taxonomy" id="168575"/>
    <lineage>
        <taxon>Eukaryota</taxon>
        <taxon>Viridiplantae</taxon>
        <taxon>Streptophyta</taxon>
        <taxon>Embryophyta</taxon>
        <taxon>Tracheophyta</taxon>
        <taxon>Spermatophyta</taxon>
        <taxon>Magnoliopsida</taxon>
        <taxon>eudicotyledons</taxon>
        <taxon>Gunneridae</taxon>
        <taxon>Pentapetalae</taxon>
        <taxon>rosids</taxon>
        <taxon>malvids</taxon>
        <taxon>Sapindales</taxon>
        <taxon>Sapindaceae</taxon>
        <taxon>Hippocastanoideae</taxon>
        <taxon>Acereae</taxon>
        <taxon>Dipteronia</taxon>
    </lineage>
</organism>
<comment type="caution">
    <text evidence="2">The sequence shown here is derived from an EMBL/GenBank/DDBJ whole genome shotgun (WGS) entry which is preliminary data.</text>
</comment>
<dbReference type="Proteomes" id="UP001280121">
    <property type="component" value="Unassembled WGS sequence"/>
</dbReference>
<name>A0AAD9TY47_9ROSI</name>
<dbReference type="InterPro" id="IPR043502">
    <property type="entry name" value="DNA/RNA_pol_sf"/>
</dbReference>
<reference evidence="2" key="1">
    <citation type="journal article" date="2023" name="Plant J.">
        <title>Genome sequences and population genomics provide insights into the demographic history, inbreeding, and mutation load of two 'living fossil' tree species of Dipteronia.</title>
        <authorList>
            <person name="Feng Y."/>
            <person name="Comes H.P."/>
            <person name="Chen J."/>
            <person name="Zhu S."/>
            <person name="Lu R."/>
            <person name="Zhang X."/>
            <person name="Li P."/>
            <person name="Qiu J."/>
            <person name="Olsen K.M."/>
            <person name="Qiu Y."/>
        </authorList>
    </citation>
    <scope>NUCLEOTIDE SEQUENCE</scope>
    <source>
        <strain evidence="2">KIB01</strain>
    </source>
</reference>
<feature type="domain" description="Reverse transcriptase" evidence="1">
    <location>
        <begin position="1"/>
        <end position="140"/>
    </location>
</feature>
<dbReference type="EMBL" id="JANJYI010000006">
    <property type="protein sequence ID" value="KAK2644345.1"/>
    <property type="molecule type" value="Genomic_DNA"/>
</dbReference>
<dbReference type="PANTHER" id="PTHR46890">
    <property type="entry name" value="NON-LTR RETROLELEMENT REVERSE TRANSCRIPTASE-LIKE PROTEIN-RELATED"/>
    <property type="match status" value="1"/>
</dbReference>
<keyword evidence="3" id="KW-1185">Reference proteome</keyword>
<dbReference type="InterPro" id="IPR000477">
    <property type="entry name" value="RT_dom"/>
</dbReference>
<evidence type="ECO:0000313" key="2">
    <source>
        <dbReference type="EMBL" id="KAK2644345.1"/>
    </source>
</evidence>
<dbReference type="SUPFAM" id="SSF56672">
    <property type="entry name" value="DNA/RNA polymerases"/>
    <property type="match status" value="1"/>
</dbReference>
<dbReference type="PANTHER" id="PTHR46890:SF50">
    <property type="entry name" value="RNA-DIRECTED DNA POLYMERASE, EUKARYOTA, REVERSE TRANSCRIPTASE ZINC-BINDING DOMAIN PROTEIN-RELATED"/>
    <property type="match status" value="1"/>
</dbReference>
<proteinExistence type="predicted"/>
<dbReference type="Pfam" id="PF00078">
    <property type="entry name" value="RVT_1"/>
    <property type="match status" value="1"/>
</dbReference>
<evidence type="ECO:0000313" key="3">
    <source>
        <dbReference type="Proteomes" id="UP001280121"/>
    </source>
</evidence>
<evidence type="ECO:0000259" key="1">
    <source>
        <dbReference type="PROSITE" id="PS50878"/>
    </source>
</evidence>